<dbReference type="Gene3D" id="3.30.530.20">
    <property type="match status" value="1"/>
</dbReference>
<name>A0A0H2MFS8_9PROT</name>
<comment type="caution">
    <text evidence="3">The sequence shown here is derived from an EMBL/GenBank/DDBJ whole genome shotgun (WGS) entry which is preliminary data.</text>
</comment>
<proteinExistence type="inferred from homology"/>
<evidence type="ECO:0000259" key="2">
    <source>
        <dbReference type="Pfam" id="PF08327"/>
    </source>
</evidence>
<organism evidence="3 4">
    <name type="scientific">Kiloniella spongiae</name>
    <dbReference type="NCBI Taxonomy" id="1489064"/>
    <lineage>
        <taxon>Bacteria</taxon>
        <taxon>Pseudomonadati</taxon>
        <taxon>Pseudomonadota</taxon>
        <taxon>Alphaproteobacteria</taxon>
        <taxon>Rhodospirillales</taxon>
        <taxon>Kiloniellaceae</taxon>
        <taxon>Kiloniella</taxon>
    </lineage>
</organism>
<evidence type="ECO:0000256" key="1">
    <source>
        <dbReference type="ARBA" id="ARBA00006817"/>
    </source>
</evidence>
<dbReference type="AlphaFoldDB" id="A0A0H2MFS8"/>
<protein>
    <recommendedName>
        <fullName evidence="2">Activator of Hsp90 ATPase homologue 1/2-like C-terminal domain-containing protein</fullName>
    </recommendedName>
</protein>
<dbReference type="InterPro" id="IPR013538">
    <property type="entry name" value="ASHA1/2-like_C"/>
</dbReference>
<sequence length="162" mass="18229">MAEHKGLDYLSDTTTSDLSLEITRRFAAPRTMVFKALTQPEIFKIWWGPKGCDCSLCEIDLRVGGKWTTTLENTGGDCSSKQVGGIYTEIEDPSKLVFTWAWIGEGGIRGHETEVTILLHDEGEKTLMEFSQKIFADAEQCDQHRQGWESSYSCLDEVLAKK</sequence>
<comment type="similarity">
    <text evidence="1">Belongs to the AHA1 family.</text>
</comment>
<feature type="domain" description="Activator of Hsp90 ATPase homologue 1/2-like C-terminal" evidence="2">
    <location>
        <begin position="28"/>
        <end position="159"/>
    </location>
</feature>
<dbReference type="InterPro" id="IPR023393">
    <property type="entry name" value="START-like_dom_sf"/>
</dbReference>
<accession>A0A0H2MFS8</accession>
<gene>
    <name evidence="3" type="ORF">WH96_16385</name>
</gene>
<dbReference type="RefSeq" id="WP_047765307.1">
    <property type="nucleotide sequence ID" value="NZ_LAQL01000012.1"/>
</dbReference>
<reference evidence="3 4" key="1">
    <citation type="submission" date="2015-03" db="EMBL/GenBank/DDBJ databases">
        <title>Genome Sequence of Kiloniella spongiae MEBiC09566, isolated from a marine sponge.</title>
        <authorList>
            <person name="Shao Z."/>
            <person name="Wang L."/>
            <person name="Li X."/>
        </authorList>
    </citation>
    <scope>NUCLEOTIDE SEQUENCE [LARGE SCALE GENOMIC DNA]</scope>
    <source>
        <strain evidence="3 4">MEBiC09566</strain>
    </source>
</reference>
<dbReference type="EMBL" id="LAQL01000012">
    <property type="protein sequence ID" value="KLN59627.1"/>
    <property type="molecule type" value="Genomic_DNA"/>
</dbReference>
<dbReference type="PATRIC" id="fig|1489064.4.peg.258"/>
<dbReference type="OrthoDB" id="9805228at2"/>
<dbReference type="Proteomes" id="UP000035444">
    <property type="component" value="Unassembled WGS sequence"/>
</dbReference>
<dbReference type="Pfam" id="PF08327">
    <property type="entry name" value="AHSA1"/>
    <property type="match status" value="1"/>
</dbReference>
<dbReference type="CDD" id="cd07814">
    <property type="entry name" value="SRPBCC_CalC_Aha1-like"/>
    <property type="match status" value="1"/>
</dbReference>
<evidence type="ECO:0000313" key="3">
    <source>
        <dbReference type="EMBL" id="KLN59627.1"/>
    </source>
</evidence>
<evidence type="ECO:0000313" key="4">
    <source>
        <dbReference type="Proteomes" id="UP000035444"/>
    </source>
</evidence>
<dbReference type="STRING" id="1489064.WH96_16385"/>
<keyword evidence="4" id="KW-1185">Reference proteome</keyword>
<dbReference type="SUPFAM" id="SSF55961">
    <property type="entry name" value="Bet v1-like"/>
    <property type="match status" value="1"/>
</dbReference>